<keyword evidence="1" id="KW-0479">Metal-binding</keyword>
<protein>
    <submittedName>
        <fullName evidence="5">Arginase family protein</fullName>
    </submittedName>
</protein>
<comment type="caution">
    <text evidence="5">The sequence shown here is derived from an EMBL/GenBank/DDBJ whole genome shotgun (WGS) entry which is preliminary data.</text>
</comment>
<evidence type="ECO:0000256" key="3">
    <source>
        <dbReference type="ARBA" id="ARBA00023211"/>
    </source>
</evidence>
<accession>A0AAE3MY75</accession>
<dbReference type="InterPro" id="IPR006035">
    <property type="entry name" value="Ureohydrolase"/>
</dbReference>
<dbReference type="CDD" id="cd09999">
    <property type="entry name" value="Arginase-like_1"/>
    <property type="match status" value="1"/>
</dbReference>
<dbReference type="InterPro" id="IPR023696">
    <property type="entry name" value="Ureohydrolase_dom_sf"/>
</dbReference>
<keyword evidence="3" id="KW-0464">Manganese</keyword>
<dbReference type="AlphaFoldDB" id="A0AAE3MY75"/>
<evidence type="ECO:0000256" key="2">
    <source>
        <dbReference type="ARBA" id="ARBA00022801"/>
    </source>
</evidence>
<keyword evidence="6" id="KW-1185">Reference proteome</keyword>
<sequence length="268" mass="28100">MTFDLLVSQGRIADRTPGAIEGAGRTARALERRYAVTGRVVGHPAPAVDDDWRTGLPEARETLAELRDALTTGIEGGGLPVMVANTCSASLASLPVVARHYPDAVVLWIDAHGDFNTPDTTDTGYLGGMVLSAACGLWDSGHGAGLRSERIVLIGARDIDPAEGELLRKAGVRILSPQDATPEAVLSAIGAARVWIHLDWDSLEPGLVPAAYTVPGGLLPEQVRAILEAIPPTQIAGIELAEFVVSADEAVNEKALSIILDTVAPLLD</sequence>
<evidence type="ECO:0000256" key="1">
    <source>
        <dbReference type="ARBA" id="ARBA00022723"/>
    </source>
</evidence>
<dbReference type="RefSeq" id="WP_306411201.1">
    <property type="nucleotide sequence ID" value="NZ_JANFPI010000003.1"/>
</dbReference>
<dbReference type="PANTHER" id="PTHR43782">
    <property type="entry name" value="ARGINASE"/>
    <property type="match status" value="1"/>
</dbReference>
<dbReference type="Pfam" id="PF00491">
    <property type="entry name" value="Arginase"/>
    <property type="match status" value="1"/>
</dbReference>
<dbReference type="SUPFAM" id="SSF52768">
    <property type="entry name" value="Arginase/deacetylase"/>
    <property type="match status" value="1"/>
</dbReference>
<name>A0AAE3MY75_9HYPH</name>
<dbReference type="PANTHER" id="PTHR43782:SF3">
    <property type="entry name" value="ARGINASE"/>
    <property type="match status" value="1"/>
</dbReference>
<evidence type="ECO:0000313" key="6">
    <source>
        <dbReference type="Proteomes" id="UP001208771"/>
    </source>
</evidence>
<dbReference type="Proteomes" id="UP001208771">
    <property type="component" value="Unassembled WGS sequence"/>
</dbReference>
<dbReference type="PROSITE" id="PS51409">
    <property type="entry name" value="ARGINASE_2"/>
    <property type="match status" value="1"/>
</dbReference>
<keyword evidence="2" id="KW-0378">Hydrolase</keyword>
<comment type="similarity">
    <text evidence="4">Belongs to the arginase family.</text>
</comment>
<dbReference type="PRINTS" id="PR00116">
    <property type="entry name" value="ARGINASE"/>
</dbReference>
<organism evidence="5 6">
    <name type="scientific">Ectorhizobium quercum</name>
    <dbReference type="NCBI Taxonomy" id="2965071"/>
    <lineage>
        <taxon>Bacteria</taxon>
        <taxon>Pseudomonadati</taxon>
        <taxon>Pseudomonadota</taxon>
        <taxon>Alphaproteobacteria</taxon>
        <taxon>Hyphomicrobiales</taxon>
        <taxon>Rhizobiaceae</taxon>
        <taxon>Ectorhizobium</taxon>
    </lineage>
</organism>
<gene>
    <name evidence="5" type="ORF">NOF55_09865</name>
</gene>
<dbReference type="GO" id="GO:0004053">
    <property type="term" value="F:arginase activity"/>
    <property type="evidence" value="ECO:0007669"/>
    <property type="project" value="TreeGrafter"/>
</dbReference>
<evidence type="ECO:0000256" key="4">
    <source>
        <dbReference type="PROSITE-ProRule" id="PRU00742"/>
    </source>
</evidence>
<reference evidence="5" key="1">
    <citation type="submission" date="2022-07" db="EMBL/GenBank/DDBJ databases">
        <title>Ectorhizobium quercum gen.nov., sp. nov.</title>
        <authorList>
            <person name="Ma T."/>
            <person name="Li Y."/>
        </authorList>
    </citation>
    <scope>NUCLEOTIDE SEQUENCE</scope>
    <source>
        <strain evidence="5">BDR2-2</strain>
    </source>
</reference>
<evidence type="ECO:0000313" key="5">
    <source>
        <dbReference type="EMBL" id="MCX8997413.1"/>
    </source>
</evidence>
<proteinExistence type="inferred from homology"/>
<dbReference type="GO" id="GO:0030145">
    <property type="term" value="F:manganese ion binding"/>
    <property type="evidence" value="ECO:0007669"/>
    <property type="project" value="TreeGrafter"/>
</dbReference>
<dbReference type="Gene3D" id="3.40.800.10">
    <property type="entry name" value="Ureohydrolase domain"/>
    <property type="match status" value="1"/>
</dbReference>
<dbReference type="GO" id="GO:0005737">
    <property type="term" value="C:cytoplasm"/>
    <property type="evidence" value="ECO:0007669"/>
    <property type="project" value="TreeGrafter"/>
</dbReference>
<dbReference type="EMBL" id="JANFPI010000003">
    <property type="protein sequence ID" value="MCX8997413.1"/>
    <property type="molecule type" value="Genomic_DNA"/>
</dbReference>